<organism evidence="2 3">
    <name type="scientific">Agrobacterium arsenijevicii</name>
    <dbReference type="NCBI Taxonomy" id="1585697"/>
    <lineage>
        <taxon>Bacteria</taxon>
        <taxon>Pseudomonadati</taxon>
        <taxon>Pseudomonadota</taxon>
        <taxon>Alphaproteobacteria</taxon>
        <taxon>Hyphomicrobiales</taxon>
        <taxon>Rhizobiaceae</taxon>
        <taxon>Rhizobium/Agrobacterium group</taxon>
        <taxon>Agrobacterium</taxon>
    </lineage>
</organism>
<evidence type="ECO:0000313" key="2">
    <source>
        <dbReference type="EMBL" id="KJF69950.1"/>
    </source>
</evidence>
<name>A0ABR5CYN7_9HYPH</name>
<dbReference type="EMBL" id="JWIT01000063">
    <property type="protein sequence ID" value="KJF69950.1"/>
    <property type="molecule type" value="Genomic_DNA"/>
</dbReference>
<protein>
    <recommendedName>
        <fullName evidence="4">Lipoprotein</fullName>
    </recommendedName>
</protein>
<evidence type="ECO:0000256" key="1">
    <source>
        <dbReference type="SAM" id="MobiDB-lite"/>
    </source>
</evidence>
<accession>A0ABR5CYN7</accession>
<dbReference type="PROSITE" id="PS51257">
    <property type="entry name" value="PROKAR_LIPOPROTEIN"/>
    <property type="match status" value="1"/>
</dbReference>
<evidence type="ECO:0000313" key="3">
    <source>
        <dbReference type="Proteomes" id="UP000032564"/>
    </source>
</evidence>
<dbReference type="Proteomes" id="UP000032564">
    <property type="component" value="Unassembled WGS sequence"/>
</dbReference>
<evidence type="ECO:0008006" key="4">
    <source>
        <dbReference type="Google" id="ProtNLM"/>
    </source>
</evidence>
<reference evidence="2 3" key="1">
    <citation type="submission" date="2014-12" db="EMBL/GenBank/DDBJ databases">
        <authorList>
            <person name="Kuzmanovic N."/>
            <person name="Pulawska J."/>
            <person name="Obradovic A."/>
        </authorList>
    </citation>
    <scope>NUCLEOTIDE SEQUENCE [LARGE SCALE GENOMIC DNA]</scope>
    <source>
        <strain evidence="2 3">KFB 330</strain>
    </source>
</reference>
<feature type="region of interest" description="Disordered" evidence="1">
    <location>
        <begin position="43"/>
        <end position="62"/>
    </location>
</feature>
<proteinExistence type="predicted"/>
<gene>
    <name evidence="2" type="ORF">RP75_29160</name>
</gene>
<comment type="caution">
    <text evidence="2">The sequence shown here is derived from an EMBL/GenBank/DDBJ whole genome shotgun (WGS) entry which is preliminary data.</text>
</comment>
<keyword evidence="3" id="KW-1185">Reference proteome</keyword>
<sequence>MVAGAKVMAGVGGALASLFAGCTQRLLQQPEIRPPLIVEHDGFPIDDHRRRPQRSGGLLYGRKPMGPVVAAAGKDPDPLGLDMDRKAIAIPFQLPTPFVSGGRFSLQ</sequence>